<comment type="caution">
    <text evidence="1">The sequence shown here is derived from an EMBL/GenBank/DDBJ whole genome shotgun (WGS) entry which is preliminary data.</text>
</comment>
<accession>A0A9P4SFN1</accession>
<keyword evidence="2" id="KW-1185">Reference proteome</keyword>
<dbReference type="AlphaFoldDB" id="A0A9P4SFN1"/>
<name>A0A9P4SFN1_9PEZI</name>
<reference evidence="1" key="1">
    <citation type="journal article" date="2020" name="Stud. Mycol.">
        <title>101 Dothideomycetes genomes: a test case for predicting lifestyles and emergence of pathogens.</title>
        <authorList>
            <person name="Haridas S."/>
            <person name="Albert R."/>
            <person name="Binder M."/>
            <person name="Bloem J."/>
            <person name="Labutti K."/>
            <person name="Salamov A."/>
            <person name="Andreopoulos B."/>
            <person name="Baker S."/>
            <person name="Barry K."/>
            <person name="Bills G."/>
            <person name="Bluhm B."/>
            <person name="Cannon C."/>
            <person name="Castanera R."/>
            <person name="Culley D."/>
            <person name="Daum C."/>
            <person name="Ezra D."/>
            <person name="Gonzalez J."/>
            <person name="Henrissat B."/>
            <person name="Kuo A."/>
            <person name="Liang C."/>
            <person name="Lipzen A."/>
            <person name="Lutzoni F."/>
            <person name="Magnuson J."/>
            <person name="Mondo S."/>
            <person name="Nolan M."/>
            <person name="Ohm R."/>
            <person name="Pangilinan J."/>
            <person name="Park H.-J."/>
            <person name="Ramirez L."/>
            <person name="Alfaro M."/>
            <person name="Sun H."/>
            <person name="Tritt A."/>
            <person name="Yoshinaga Y."/>
            <person name="Zwiers L.-H."/>
            <person name="Turgeon B."/>
            <person name="Goodwin S."/>
            <person name="Spatafora J."/>
            <person name="Crous P."/>
            <person name="Grigoriev I."/>
        </authorList>
    </citation>
    <scope>NUCLEOTIDE SEQUENCE</scope>
    <source>
        <strain evidence="1">CBS 101060</strain>
    </source>
</reference>
<evidence type="ECO:0000313" key="2">
    <source>
        <dbReference type="Proteomes" id="UP000799429"/>
    </source>
</evidence>
<protein>
    <submittedName>
        <fullName evidence="1">Uncharacterized protein</fullName>
    </submittedName>
</protein>
<organism evidence="1 2">
    <name type="scientific">Patellaria atrata CBS 101060</name>
    <dbReference type="NCBI Taxonomy" id="1346257"/>
    <lineage>
        <taxon>Eukaryota</taxon>
        <taxon>Fungi</taxon>
        <taxon>Dikarya</taxon>
        <taxon>Ascomycota</taxon>
        <taxon>Pezizomycotina</taxon>
        <taxon>Dothideomycetes</taxon>
        <taxon>Dothideomycetes incertae sedis</taxon>
        <taxon>Patellariales</taxon>
        <taxon>Patellariaceae</taxon>
        <taxon>Patellaria</taxon>
    </lineage>
</organism>
<gene>
    <name evidence="1" type="ORF">M501DRAFT_1055652</name>
</gene>
<evidence type="ECO:0000313" key="1">
    <source>
        <dbReference type="EMBL" id="KAF2841524.1"/>
    </source>
</evidence>
<sequence length="137" mass="15106">MFGSNTCSETASKSAPIRHQIRLKLVLGYGSDTAQIRLQRRVLDSAQTSAQIRQSEVESIYAESIYAESIYAESIYAESIYAEFIYAESIYAESIYAESIYAESIQAESIQAESLTESTVPGIYSPVANARLPLDQA</sequence>
<dbReference type="OrthoDB" id="10571837at2759"/>
<dbReference type="Proteomes" id="UP000799429">
    <property type="component" value="Unassembled WGS sequence"/>
</dbReference>
<proteinExistence type="predicted"/>
<dbReference type="EMBL" id="MU006091">
    <property type="protein sequence ID" value="KAF2841524.1"/>
    <property type="molecule type" value="Genomic_DNA"/>
</dbReference>